<dbReference type="KEGG" id="saqi:AXG55_07525"/>
<dbReference type="RefSeq" id="WP_148697504.1">
    <property type="nucleotide sequence ID" value="NZ_CP017834.1"/>
</dbReference>
<dbReference type="Pfam" id="PF06289">
    <property type="entry name" value="FlbD"/>
    <property type="match status" value="1"/>
</dbReference>
<accession>A0A1L4D0M0</accession>
<dbReference type="PANTHER" id="PTHR39185:SF1">
    <property type="entry name" value="SWARMING MOTILITY PROTEIN SWRD"/>
    <property type="match status" value="1"/>
</dbReference>
<protein>
    <recommendedName>
        <fullName evidence="3">Flagellar protein FlbD</fullName>
    </recommendedName>
</protein>
<keyword evidence="2" id="KW-1185">Reference proteome</keyword>
<dbReference type="OrthoDB" id="9799862at2"/>
<dbReference type="InterPro" id="IPR009384">
    <property type="entry name" value="SwrD-like"/>
</dbReference>
<organism evidence="1 2">
    <name type="scientific">Silvanigrella aquatica</name>
    <dbReference type="NCBI Taxonomy" id="1915309"/>
    <lineage>
        <taxon>Bacteria</taxon>
        <taxon>Pseudomonadati</taxon>
        <taxon>Bdellovibrionota</taxon>
        <taxon>Oligoflexia</taxon>
        <taxon>Silvanigrellales</taxon>
        <taxon>Silvanigrellaceae</taxon>
        <taxon>Silvanigrella</taxon>
    </lineage>
</organism>
<proteinExistence type="predicted"/>
<dbReference type="Proteomes" id="UP000184731">
    <property type="component" value="Chromosome"/>
</dbReference>
<dbReference type="EMBL" id="CP017834">
    <property type="protein sequence ID" value="APJ03762.1"/>
    <property type="molecule type" value="Genomic_DNA"/>
</dbReference>
<sequence length="84" mass="9741">MIKLTRIDGNEVFINKSNIQWIEAMPDTTITILSGARIIVREKLDEVLKKIDDRIQYENKICQTGDELPMANYQEKFSSLPENL</sequence>
<evidence type="ECO:0000313" key="2">
    <source>
        <dbReference type="Proteomes" id="UP000184731"/>
    </source>
</evidence>
<evidence type="ECO:0000313" key="1">
    <source>
        <dbReference type="EMBL" id="APJ03762.1"/>
    </source>
</evidence>
<dbReference type="PANTHER" id="PTHR39185">
    <property type="entry name" value="SWARMING MOTILITY PROTEIN SWRD"/>
    <property type="match status" value="1"/>
</dbReference>
<evidence type="ECO:0008006" key="3">
    <source>
        <dbReference type="Google" id="ProtNLM"/>
    </source>
</evidence>
<name>A0A1L4D0M0_9BACT</name>
<gene>
    <name evidence="1" type="ORF">AXG55_07525</name>
</gene>
<reference evidence="1 2" key="1">
    <citation type="submission" date="2016-10" db="EMBL/GenBank/DDBJ databases">
        <title>Silvanigrella aquatica sp. nov., isolated from a freshwater lake located in the Black Forest, Germany, description of Silvanigrellaceae fam. nov., Silvanigrellales ord. nov., reclassification of the order Bdellovibrionales in the class Oligoflexia, reclassification of the families Bacteriovoracaceae and Halobacteriovoraceae in the new order Bacteriovoracales ord. nov., and reclassification of the family Pseudobacteriovoracaceae in the order Oligoflexiales.</title>
        <authorList>
            <person name="Hahn M.W."/>
            <person name="Schmidt J."/>
            <person name="Koll U."/>
            <person name="Rohde M."/>
            <person name="Verbag S."/>
            <person name="Pitt A."/>
            <person name="Nakai R."/>
            <person name="Naganuma T."/>
            <person name="Lang E."/>
        </authorList>
    </citation>
    <scope>NUCLEOTIDE SEQUENCE [LARGE SCALE GENOMIC DNA]</scope>
    <source>
        <strain evidence="1 2">MWH-Nonnen-W8red</strain>
    </source>
</reference>
<dbReference type="STRING" id="1915309.AXG55_07525"/>
<dbReference type="AlphaFoldDB" id="A0A1L4D0M0"/>